<dbReference type="EMBL" id="BAMD01000124">
    <property type="protein sequence ID" value="GAF05787.1"/>
    <property type="molecule type" value="Genomic_DNA"/>
</dbReference>
<feature type="active site" description="Proton acceptor" evidence="4">
    <location>
        <position position="211"/>
    </location>
</feature>
<feature type="short sequence motif" description="GXSXG" evidence="4">
    <location>
        <begin position="65"/>
        <end position="69"/>
    </location>
</feature>
<feature type="short sequence motif" description="GXGXXG" evidence="4">
    <location>
        <begin position="38"/>
        <end position="43"/>
    </location>
</feature>
<dbReference type="CDD" id="cd07205">
    <property type="entry name" value="Pat_PNPLA6_PNPLA7_NTE1_like"/>
    <property type="match status" value="1"/>
</dbReference>
<dbReference type="Pfam" id="PF01734">
    <property type="entry name" value="Patatin"/>
    <property type="match status" value="1"/>
</dbReference>
<dbReference type="PANTHER" id="PTHR14226:SF29">
    <property type="entry name" value="NEUROPATHY TARGET ESTERASE SWS"/>
    <property type="match status" value="1"/>
</dbReference>
<dbReference type="PROSITE" id="PS51635">
    <property type="entry name" value="PNPLA"/>
    <property type="match status" value="1"/>
</dbReference>
<keyword evidence="1 4" id="KW-0378">Hydrolase</keyword>
<sequence>MPRVFAIIAFLFLIAFTVGGQEVFTESDRPKIGLVLSGGGAKGMAHIGVLKVLEELDIRPDYITGTSMGSIMGGLYAIGYSAYELDSIVRLMDWNTMLSDRIPLSEVVPEEKHDYNRFLFQFDLTPTGPKLPSAVVEGQAISELMNYLTWHVAGVDDFDDFEIPFRCVASDLISGEPYVFKAGNLGTAMRASMAIPSVFSPVRLDTMLLVDGGVLDNIPVATCREMGADIIITVNVGFREKPSFDNFNSIGDILMGSAMIRSNYEAKKSLEETDILISPDLSGYSSASFFDGDAIIELGEIAARERFDELASLADFLSLYPQRSMTKPEMLDKIYIEDVKVGELKYLERTFVLGKSGLEKGHYYTKEEINNGLHRLMGTRYVQSISYTLTKGEEGFVLTLLPKEAYRSKYNFSIQYDNIYKLAPFLMWLFVISLSKDQKLP</sequence>
<keyword evidence="7" id="KW-1185">Reference proteome</keyword>
<proteinExistence type="predicted"/>
<dbReference type="GO" id="GO:0016042">
    <property type="term" value="P:lipid catabolic process"/>
    <property type="evidence" value="ECO:0007669"/>
    <property type="project" value="UniProtKB-UniRule"/>
</dbReference>
<evidence type="ECO:0000256" key="1">
    <source>
        <dbReference type="ARBA" id="ARBA00022801"/>
    </source>
</evidence>
<dbReference type="InterPro" id="IPR050301">
    <property type="entry name" value="NTE"/>
</dbReference>
<evidence type="ECO:0000313" key="7">
    <source>
        <dbReference type="Proteomes" id="UP000019402"/>
    </source>
</evidence>
<keyword evidence="3 4" id="KW-0443">Lipid metabolism</keyword>
<dbReference type="GO" id="GO:0016787">
    <property type="term" value="F:hydrolase activity"/>
    <property type="evidence" value="ECO:0007669"/>
    <property type="project" value="UniProtKB-UniRule"/>
</dbReference>
<gene>
    <name evidence="6" type="ORF">JCM21142_104540</name>
</gene>
<evidence type="ECO:0000256" key="3">
    <source>
        <dbReference type="ARBA" id="ARBA00023098"/>
    </source>
</evidence>
<feature type="short sequence motif" description="DGA/G" evidence="4">
    <location>
        <begin position="211"/>
        <end position="213"/>
    </location>
</feature>
<dbReference type="OrthoDB" id="9770965at2"/>
<dbReference type="eggNOG" id="COG1752">
    <property type="taxonomic scope" value="Bacteria"/>
</dbReference>
<dbReference type="InterPro" id="IPR016035">
    <property type="entry name" value="Acyl_Trfase/lysoPLipase"/>
</dbReference>
<organism evidence="6 7">
    <name type="scientific">Saccharicrinis fermentans DSM 9555 = JCM 21142</name>
    <dbReference type="NCBI Taxonomy" id="869213"/>
    <lineage>
        <taxon>Bacteria</taxon>
        <taxon>Pseudomonadati</taxon>
        <taxon>Bacteroidota</taxon>
        <taxon>Bacteroidia</taxon>
        <taxon>Marinilabiliales</taxon>
        <taxon>Marinilabiliaceae</taxon>
        <taxon>Saccharicrinis</taxon>
    </lineage>
</organism>
<dbReference type="PANTHER" id="PTHR14226">
    <property type="entry name" value="NEUROPATHY TARGET ESTERASE/SWISS CHEESE D.MELANOGASTER"/>
    <property type="match status" value="1"/>
</dbReference>
<dbReference type="InterPro" id="IPR002641">
    <property type="entry name" value="PNPLA_dom"/>
</dbReference>
<dbReference type="Gene3D" id="3.40.1090.10">
    <property type="entry name" value="Cytosolic phospholipase A2 catalytic domain"/>
    <property type="match status" value="2"/>
</dbReference>
<evidence type="ECO:0000256" key="2">
    <source>
        <dbReference type="ARBA" id="ARBA00022963"/>
    </source>
</evidence>
<accession>W7YBH5</accession>
<dbReference type="AlphaFoldDB" id="W7YBH5"/>
<dbReference type="RefSeq" id="WP_052522384.1">
    <property type="nucleotide sequence ID" value="NZ_BAMD01000124.1"/>
</dbReference>
<evidence type="ECO:0000313" key="6">
    <source>
        <dbReference type="EMBL" id="GAF05787.1"/>
    </source>
</evidence>
<reference evidence="6 7" key="1">
    <citation type="journal article" date="2014" name="Genome Announc.">
        <title>Draft Genome Sequence of Cytophaga fermentans JCM 21142T, a Facultative Anaerobe Isolated from Marine Mud.</title>
        <authorList>
            <person name="Starns D."/>
            <person name="Oshima K."/>
            <person name="Suda W."/>
            <person name="Iino T."/>
            <person name="Yuki M."/>
            <person name="Inoue J."/>
            <person name="Kitamura K."/>
            <person name="Iida T."/>
            <person name="Darby A."/>
            <person name="Hattori M."/>
            <person name="Ohkuma M."/>
        </authorList>
    </citation>
    <scope>NUCLEOTIDE SEQUENCE [LARGE SCALE GENOMIC DNA]</scope>
    <source>
        <strain evidence="6 7">JCM 21142</strain>
    </source>
</reference>
<comment type="caution">
    <text evidence="6">The sequence shown here is derived from an EMBL/GenBank/DDBJ whole genome shotgun (WGS) entry which is preliminary data.</text>
</comment>
<dbReference type="SUPFAM" id="SSF52151">
    <property type="entry name" value="FabD/lysophospholipase-like"/>
    <property type="match status" value="1"/>
</dbReference>
<evidence type="ECO:0000259" key="5">
    <source>
        <dbReference type="PROSITE" id="PS51635"/>
    </source>
</evidence>
<evidence type="ECO:0000256" key="4">
    <source>
        <dbReference type="PROSITE-ProRule" id="PRU01161"/>
    </source>
</evidence>
<dbReference type="eggNOG" id="COG4775">
    <property type="taxonomic scope" value="Bacteria"/>
</dbReference>
<name>W7YBH5_9BACT</name>
<dbReference type="Proteomes" id="UP000019402">
    <property type="component" value="Unassembled WGS sequence"/>
</dbReference>
<dbReference type="STRING" id="869213.GCA_000517085_03303"/>
<protein>
    <submittedName>
        <fullName evidence="6">NTE family protein RssA</fullName>
    </submittedName>
</protein>
<feature type="domain" description="PNPLA" evidence="5">
    <location>
        <begin position="34"/>
        <end position="224"/>
    </location>
</feature>
<feature type="active site" description="Nucleophile" evidence="4">
    <location>
        <position position="67"/>
    </location>
</feature>
<keyword evidence="2 4" id="KW-0442">Lipid degradation</keyword>